<dbReference type="Pfam" id="PF03712">
    <property type="entry name" value="Cu2_monoox_C"/>
    <property type="match status" value="1"/>
</dbReference>
<dbReference type="GO" id="GO:0004504">
    <property type="term" value="F:peptidylglycine monooxygenase activity"/>
    <property type="evidence" value="ECO:0007669"/>
    <property type="project" value="TreeGrafter"/>
</dbReference>
<feature type="domain" description="Copper type II ascorbate-dependent monooxygenase C-terminal" evidence="5">
    <location>
        <begin position="100"/>
        <end position="189"/>
    </location>
</feature>
<dbReference type="EMBL" id="JH823254">
    <property type="protein sequence ID" value="EKC18288.1"/>
    <property type="molecule type" value="Genomic_DNA"/>
</dbReference>
<dbReference type="Pfam" id="PF01082">
    <property type="entry name" value="Cu2_monooxygen"/>
    <property type="match status" value="1"/>
</dbReference>
<keyword evidence="6" id="KW-0503">Monooxygenase</keyword>
<dbReference type="InterPro" id="IPR024548">
    <property type="entry name" value="Cu2_monoox_C"/>
</dbReference>
<dbReference type="InterPro" id="IPR000323">
    <property type="entry name" value="Cu2_ascorb_mOase_N"/>
</dbReference>
<keyword evidence="3" id="KW-0325">Glycoprotein</keyword>
<evidence type="ECO:0000256" key="1">
    <source>
        <dbReference type="ARBA" id="ARBA00022729"/>
    </source>
</evidence>
<dbReference type="HOGENOM" id="CLU_051564_1_0_1"/>
<dbReference type="SUPFAM" id="SSF49742">
    <property type="entry name" value="PHM/PNGase F"/>
    <property type="match status" value="2"/>
</dbReference>
<evidence type="ECO:0000256" key="3">
    <source>
        <dbReference type="ARBA" id="ARBA00023180"/>
    </source>
</evidence>
<keyword evidence="6" id="KW-0560">Oxidoreductase</keyword>
<dbReference type="GO" id="GO:0005507">
    <property type="term" value="F:copper ion binding"/>
    <property type="evidence" value="ECO:0007669"/>
    <property type="project" value="InterPro"/>
</dbReference>
<dbReference type="InterPro" id="IPR014784">
    <property type="entry name" value="Cu2_ascorb_mOase-like_C"/>
</dbReference>
<dbReference type="InParanoid" id="K1PA05"/>
<accession>K1PA05</accession>
<dbReference type="PANTHER" id="PTHR10680:SF14">
    <property type="entry name" value="PEPTIDYL-GLYCINE ALPHA-AMIDATING MONOOXYGENASE"/>
    <property type="match status" value="1"/>
</dbReference>
<dbReference type="InterPro" id="IPR008977">
    <property type="entry name" value="PHM/PNGase_F_dom_sf"/>
</dbReference>
<dbReference type="Gene3D" id="2.60.120.230">
    <property type="match status" value="1"/>
</dbReference>
<evidence type="ECO:0000259" key="4">
    <source>
        <dbReference type="Pfam" id="PF01082"/>
    </source>
</evidence>
<dbReference type="GO" id="GO:0005576">
    <property type="term" value="C:extracellular region"/>
    <property type="evidence" value="ECO:0007669"/>
    <property type="project" value="TreeGrafter"/>
</dbReference>
<name>K1PA05_MAGGI</name>
<dbReference type="PANTHER" id="PTHR10680">
    <property type="entry name" value="PEPTIDYL-GLYCINE ALPHA-AMIDATING MONOOXYGENASE"/>
    <property type="match status" value="1"/>
</dbReference>
<sequence length="220" mass="24877">MDDRSDDSVCQDGQREIVYAWAMDADSRALPEGVGFRVGGSTKIKYLVIQLHYKGAFEDSKFDDSGVTLTMTYTRQPLQAGFYVLGNYGYIPPMIQSVVTSAYRIRDGRWTEIGRMSPQLPQAFYDVYALGIDIRKGDLLAARCTMSSDRTFPTKIGATNKDEMCNFYILYSTDNTNTLDVQYCFRDAQTFHWADYLTSIPQNASSIDGLPVFTREDPYA</sequence>
<evidence type="ECO:0000259" key="5">
    <source>
        <dbReference type="Pfam" id="PF03712"/>
    </source>
</evidence>
<gene>
    <name evidence="6" type="ORF">CGI_10013887</name>
</gene>
<protein>
    <submittedName>
        <fullName evidence="6">Peptidyl-glycine alpha-amidating monooxygenase</fullName>
    </submittedName>
</protein>
<evidence type="ECO:0000313" key="6">
    <source>
        <dbReference type="EMBL" id="EKC18288.1"/>
    </source>
</evidence>
<organism evidence="6">
    <name type="scientific">Magallana gigas</name>
    <name type="common">Pacific oyster</name>
    <name type="synonym">Crassostrea gigas</name>
    <dbReference type="NCBI Taxonomy" id="29159"/>
    <lineage>
        <taxon>Eukaryota</taxon>
        <taxon>Metazoa</taxon>
        <taxon>Spiralia</taxon>
        <taxon>Lophotrochozoa</taxon>
        <taxon>Mollusca</taxon>
        <taxon>Bivalvia</taxon>
        <taxon>Autobranchia</taxon>
        <taxon>Pteriomorphia</taxon>
        <taxon>Ostreida</taxon>
        <taxon>Ostreoidea</taxon>
        <taxon>Ostreidae</taxon>
        <taxon>Magallana</taxon>
    </lineage>
</organism>
<evidence type="ECO:0000256" key="2">
    <source>
        <dbReference type="ARBA" id="ARBA00023157"/>
    </source>
</evidence>
<feature type="domain" description="Copper type II ascorbate-dependent monooxygenase N-terminal" evidence="4">
    <location>
        <begin position="8"/>
        <end position="54"/>
    </location>
</feature>
<keyword evidence="1" id="KW-0732">Signal</keyword>
<proteinExistence type="predicted"/>
<keyword evidence="2" id="KW-1015">Disulfide bond</keyword>
<dbReference type="AlphaFoldDB" id="K1PA05"/>
<reference evidence="6" key="1">
    <citation type="journal article" date="2012" name="Nature">
        <title>The oyster genome reveals stress adaptation and complexity of shell formation.</title>
        <authorList>
            <person name="Zhang G."/>
            <person name="Fang X."/>
            <person name="Guo X."/>
            <person name="Li L."/>
            <person name="Luo R."/>
            <person name="Xu F."/>
            <person name="Yang P."/>
            <person name="Zhang L."/>
            <person name="Wang X."/>
            <person name="Qi H."/>
            <person name="Xiong Z."/>
            <person name="Que H."/>
            <person name="Xie Y."/>
            <person name="Holland P.W."/>
            <person name="Paps J."/>
            <person name="Zhu Y."/>
            <person name="Wu F."/>
            <person name="Chen Y."/>
            <person name="Wang J."/>
            <person name="Peng C."/>
            <person name="Meng J."/>
            <person name="Yang L."/>
            <person name="Liu J."/>
            <person name="Wen B."/>
            <person name="Zhang N."/>
            <person name="Huang Z."/>
            <person name="Zhu Q."/>
            <person name="Feng Y."/>
            <person name="Mount A."/>
            <person name="Hedgecock D."/>
            <person name="Xu Z."/>
            <person name="Liu Y."/>
            <person name="Domazet-Loso T."/>
            <person name="Du Y."/>
            <person name="Sun X."/>
            <person name="Zhang S."/>
            <person name="Liu B."/>
            <person name="Cheng P."/>
            <person name="Jiang X."/>
            <person name="Li J."/>
            <person name="Fan D."/>
            <person name="Wang W."/>
            <person name="Fu W."/>
            <person name="Wang T."/>
            <person name="Wang B."/>
            <person name="Zhang J."/>
            <person name="Peng Z."/>
            <person name="Li Y."/>
            <person name="Li N."/>
            <person name="Wang J."/>
            <person name="Chen M."/>
            <person name="He Y."/>
            <person name="Tan F."/>
            <person name="Song X."/>
            <person name="Zheng Q."/>
            <person name="Huang R."/>
            <person name="Yang H."/>
            <person name="Du X."/>
            <person name="Chen L."/>
            <person name="Yang M."/>
            <person name="Gaffney P.M."/>
            <person name="Wang S."/>
            <person name="Luo L."/>
            <person name="She Z."/>
            <person name="Ming Y."/>
            <person name="Huang W."/>
            <person name="Zhang S."/>
            <person name="Huang B."/>
            <person name="Zhang Y."/>
            <person name="Qu T."/>
            <person name="Ni P."/>
            <person name="Miao G."/>
            <person name="Wang J."/>
            <person name="Wang Q."/>
            <person name="Steinberg C.E."/>
            <person name="Wang H."/>
            <person name="Li N."/>
            <person name="Qian L."/>
            <person name="Zhang G."/>
            <person name="Li Y."/>
            <person name="Yang H."/>
            <person name="Liu X."/>
            <person name="Wang J."/>
            <person name="Yin Y."/>
            <person name="Wang J."/>
        </authorList>
    </citation>
    <scope>NUCLEOTIDE SEQUENCE [LARGE SCALE GENOMIC DNA]</scope>
    <source>
        <strain evidence="6">05x7-T-G4-1.051#20</strain>
    </source>
</reference>